<dbReference type="Proteomes" id="UP000054771">
    <property type="component" value="Unassembled WGS sequence"/>
</dbReference>
<proteinExistence type="predicted"/>
<organism evidence="2 3">
    <name type="scientific">Aspergillus calidoustus</name>
    <dbReference type="NCBI Taxonomy" id="454130"/>
    <lineage>
        <taxon>Eukaryota</taxon>
        <taxon>Fungi</taxon>
        <taxon>Dikarya</taxon>
        <taxon>Ascomycota</taxon>
        <taxon>Pezizomycotina</taxon>
        <taxon>Eurotiomycetes</taxon>
        <taxon>Eurotiomycetidae</taxon>
        <taxon>Eurotiales</taxon>
        <taxon>Aspergillaceae</taxon>
        <taxon>Aspergillus</taxon>
        <taxon>Aspergillus subgen. Nidulantes</taxon>
    </lineage>
</organism>
<dbReference type="EMBL" id="CDMC01000002">
    <property type="protein sequence ID" value="CEN60109.1"/>
    <property type="molecule type" value="Genomic_DNA"/>
</dbReference>
<accession>A0A0U4ZVI3</accession>
<keyword evidence="3" id="KW-1185">Reference proteome</keyword>
<feature type="compositionally biased region" description="Polar residues" evidence="1">
    <location>
        <begin position="8"/>
        <end position="24"/>
    </location>
</feature>
<protein>
    <submittedName>
        <fullName evidence="2">Uncharacterized protein</fullName>
    </submittedName>
</protein>
<evidence type="ECO:0000256" key="1">
    <source>
        <dbReference type="SAM" id="MobiDB-lite"/>
    </source>
</evidence>
<name>A0A0U4ZVI3_ASPCI</name>
<evidence type="ECO:0000313" key="3">
    <source>
        <dbReference type="Proteomes" id="UP000054771"/>
    </source>
</evidence>
<evidence type="ECO:0000313" key="2">
    <source>
        <dbReference type="EMBL" id="CEN60109.1"/>
    </source>
</evidence>
<gene>
    <name evidence="2" type="ORF">ASPCAL02550</name>
</gene>
<sequence length="166" mass="18034">MALREQSIPLQVSRSRGSSTVSITQPPPSRSQLPLLCLPPTTFHSLSPKAPRSADCLIADHPNQGPVVDLSRGSSAETPGVWLHLPHSVRFISTDPPLRLPFHIPVDRYSQRPALALTITGHSLISELGGSCSQSVSTAISVYPPDPKVRKLADGHLYLPRFLLRL</sequence>
<dbReference type="AlphaFoldDB" id="A0A0U4ZVI3"/>
<reference evidence="3" key="1">
    <citation type="journal article" date="2016" name="Genome Announc.">
        <title>Draft genome sequences of fungus Aspergillus calidoustus.</title>
        <authorList>
            <person name="Horn F."/>
            <person name="Linde J."/>
            <person name="Mattern D.J."/>
            <person name="Walther G."/>
            <person name="Guthke R."/>
            <person name="Scherlach K."/>
            <person name="Martin K."/>
            <person name="Brakhage A.A."/>
            <person name="Petzke L."/>
            <person name="Valiante V."/>
        </authorList>
    </citation>
    <scope>NUCLEOTIDE SEQUENCE [LARGE SCALE GENOMIC DNA]</scope>
    <source>
        <strain evidence="3">SF006504</strain>
    </source>
</reference>
<feature type="region of interest" description="Disordered" evidence="1">
    <location>
        <begin position="1"/>
        <end position="31"/>
    </location>
</feature>